<proteinExistence type="predicted"/>
<protein>
    <submittedName>
        <fullName evidence="1">Uncharacterized protein</fullName>
    </submittedName>
</protein>
<dbReference type="Proteomes" id="UP000012073">
    <property type="component" value="Unassembled WGS sequence"/>
</dbReference>
<sequence>MAYCFYATVGGFPERGSWSHRGQTIGPRRQCPDPSRKTLQCNISFVARPTMKLMRSMFKSLQRSLNHKNPRRFRAPSCKTEGRLMACRGFLPGWLICAGAYATAVWRPAPDLLGFRFPTCPFLKKIILDSENVWCFH</sequence>
<dbReference type="KEGG" id="ccp:CHC_T00003321001"/>
<accession>R7QC69</accession>
<dbReference type="EMBL" id="HG001713">
    <property type="protein sequence ID" value="CDF34991.1"/>
    <property type="molecule type" value="Genomic_DNA"/>
</dbReference>
<evidence type="ECO:0000313" key="2">
    <source>
        <dbReference type="Proteomes" id="UP000012073"/>
    </source>
</evidence>
<reference evidence="2" key="1">
    <citation type="journal article" date="2013" name="Proc. Natl. Acad. Sci. U.S.A.">
        <title>Genome structure and metabolic features in the red seaweed Chondrus crispus shed light on evolution of the Archaeplastida.</title>
        <authorList>
            <person name="Collen J."/>
            <person name="Porcel B."/>
            <person name="Carre W."/>
            <person name="Ball S.G."/>
            <person name="Chaparro C."/>
            <person name="Tonon T."/>
            <person name="Barbeyron T."/>
            <person name="Michel G."/>
            <person name="Noel B."/>
            <person name="Valentin K."/>
            <person name="Elias M."/>
            <person name="Artiguenave F."/>
            <person name="Arun A."/>
            <person name="Aury J.M."/>
            <person name="Barbosa-Neto J.F."/>
            <person name="Bothwell J.H."/>
            <person name="Bouget F.Y."/>
            <person name="Brillet L."/>
            <person name="Cabello-Hurtado F."/>
            <person name="Capella-Gutierrez S."/>
            <person name="Charrier B."/>
            <person name="Cladiere L."/>
            <person name="Cock J.M."/>
            <person name="Coelho S.M."/>
            <person name="Colleoni C."/>
            <person name="Czjzek M."/>
            <person name="Da Silva C."/>
            <person name="Delage L."/>
            <person name="Denoeud F."/>
            <person name="Deschamps P."/>
            <person name="Dittami S.M."/>
            <person name="Gabaldon T."/>
            <person name="Gachon C.M."/>
            <person name="Groisillier A."/>
            <person name="Herve C."/>
            <person name="Jabbari K."/>
            <person name="Katinka M."/>
            <person name="Kloareg B."/>
            <person name="Kowalczyk N."/>
            <person name="Labadie K."/>
            <person name="Leblanc C."/>
            <person name="Lopez P.J."/>
            <person name="McLachlan D.H."/>
            <person name="Meslet-Cladiere L."/>
            <person name="Moustafa A."/>
            <person name="Nehr Z."/>
            <person name="Nyvall Collen P."/>
            <person name="Panaud O."/>
            <person name="Partensky F."/>
            <person name="Poulain J."/>
            <person name="Rensing S.A."/>
            <person name="Rousvoal S."/>
            <person name="Samson G."/>
            <person name="Symeonidi A."/>
            <person name="Weissenbach J."/>
            <person name="Zambounis A."/>
            <person name="Wincker P."/>
            <person name="Boyen C."/>
        </authorList>
    </citation>
    <scope>NUCLEOTIDE SEQUENCE [LARGE SCALE GENOMIC DNA]</scope>
    <source>
        <strain evidence="2">cv. Stackhouse</strain>
    </source>
</reference>
<dbReference type="Gramene" id="CDF34991">
    <property type="protein sequence ID" value="CDF34991"/>
    <property type="gene ID" value="CHC_T00003321001"/>
</dbReference>
<name>R7QC69_CHOCR</name>
<evidence type="ECO:0000313" key="1">
    <source>
        <dbReference type="EMBL" id="CDF34991.1"/>
    </source>
</evidence>
<dbReference type="GeneID" id="17322525"/>
<dbReference type="AlphaFoldDB" id="R7QC69"/>
<organism evidence="1 2">
    <name type="scientific">Chondrus crispus</name>
    <name type="common">Carrageen Irish moss</name>
    <name type="synonym">Polymorpha crispa</name>
    <dbReference type="NCBI Taxonomy" id="2769"/>
    <lineage>
        <taxon>Eukaryota</taxon>
        <taxon>Rhodophyta</taxon>
        <taxon>Florideophyceae</taxon>
        <taxon>Rhodymeniophycidae</taxon>
        <taxon>Gigartinales</taxon>
        <taxon>Gigartinaceae</taxon>
        <taxon>Chondrus</taxon>
    </lineage>
</organism>
<dbReference type="RefSeq" id="XP_005714810.1">
    <property type="nucleotide sequence ID" value="XM_005714753.1"/>
</dbReference>
<gene>
    <name evidence="1" type="ORF">CHC_T00003321001</name>
</gene>
<keyword evidence="2" id="KW-1185">Reference proteome</keyword>